<reference evidence="4" key="1">
    <citation type="submission" date="2019-06" db="EMBL/GenBank/DDBJ databases">
        <title>Gordonia isolated from sludge of a wastewater treatment plant.</title>
        <authorList>
            <person name="Tamura T."/>
            <person name="Aoyama K."/>
            <person name="Kang Y."/>
            <person name="Saito S."/>
            <person name="Akiyama N."/>
            <person name="Yazawa K."/>
            <person name="Gonoi T."/>
            <person name="Mikami Y."/>
        </authorList>
    </citation>
    <scope>NUCLEOTIDE SEQUENCE [LARGE SCALE GENOMIC DNA]</scope>
    <source>
        <strain evidence="4">NBRC 107697</strain>
    </source>
</reference>
<dbReference type="Proteomes" id="UP000444980">
    <property type="component" value="Unassembled WGS sequence"/>
</dbReference>
<dbReference type="Gene3D" id="1.10.1660.10">
    <property type="match status" value="1"/>
</dbReference>
<gene>
    <name evidence="3" type="ORF">nbrc107697_32430</name>
</gene>
<keyword evidence="1" id="KW-0238">DNA-binding</keyword>
<evidence type="ECO:0000313" key="3">
    <source>
        <dbReference type="EMBL" id="GED99204.1"/>
    </source>
</evidence>
<dbReference type="PANTHER" id="PTHR30204">
    <property type="entry name" value="REDOX-CYCLING DRUG-SENSING TRANSCRIPTIONAL ACTIVATOR SOXR"/>
    <property type="match status" value="1"/>
</dbReference>
<evidence type="ECO:0000259" key="2">
    <source>
        <dbReference type="PROSITE" id="PS50937"/>
    </source>
</evidence>
<dbReference type="GO" id="GO:0003700">
    <property type="term" value="F:DNA-binding transcription factor activity"/>
    <property type="evidence" value="ECO:0007669"/>
    <property type="project" value="InterPro"/>
</dbReference>
<feature type="domain" description="HTH merR-type" evidence="2">
    <location>
        <begin position="3"/>
        <end position="71"/>
    </location>
</feature>
<dbReference type="PANTHER" id="PTHR30204:SF93">
    <property type="entry name" value="HTH MERR-TYPE DOMAIN-CONTAINING PROTEIN"/>
    <property type="match status" value="1"/>
</dbReference>
<accession>A0A7I9V176</accession>
<sequence>MTEYRIDDLAREAGTTTRNVRGYQDRGLLPRPIRRGRIAIYSDVHLERLRVINNLLRRGFTTRHIAEFFTGMQRGDGLADVLGLEDAVSVPWSSTHTSTMTAIELKELLHTANPRHLARLAEFGLIAEDTDTSGASRKPRRYRVLDTDTIESYSRLVKLGISLDNILDAHARLADELSGVAGTLITAGRRVITDQHHDGWIPSTDDESVWAAELITELRKAGMVTVHNILNRELDRSMSNQLADYLGDAATGDD</sequence>
<evidence type="ECO:0000256" key="1">
    <source>
        <dbReference type="ARBA" id="ARBA00023125"/>
    </source>
</evidence>
<proteinExistence type="predicted"/>
<dbReference type="SMART" id="SM00422">
    <property type="entry name" value="HTH_MERR"/>
    <property type="match status" value="1"/>
</dbReference>
<dbReference type="EMBL" id="BJOU01000017">
    <property type="protein sequence ID" value="GED99204.1"/>
    <property type="molecule type" value="Genomic_DNA"/>
</dbReference>
<dbReference type="OrthoDB" id="3830374at2"/>
<keyword evidence="4" id="KW-1185">Reference proteome</keyword>
<dbReference type="RefSeq" id="WP_161928508.1">
    <property type="nucleotide sequence ID" value="NZ_BJOU01000017.1"/>
</dbReference>
<comment type="caution">
    <text evidence="3">The sequence shown here is derived from an EMBL/GenBank/DDBJ whole genome shotgun (WGS) entry which is preliminary data.</text>
</comment>
<dbReference type="GO" id="GO:0003677">
    <property type="term" value="F:DNA binding"/>
    <property type="evidence" value="ECO:0007669"/>
    <property type="project" value="UniProtKB-KW"/>
</dbReference>
<protein>
    <recommendedName>
        <fullName evidence="2">HTH merR-type domain-containing protein</fullName>
    </recommendedName>
</protein>
<evidence type="ECO:0000313" key="4">
    <source>
        <dbReference type="Proteomes" id="UP000444980"/>
    </source>
</evidence>
<name>A0A7I9V176_9ACTN</name>
<dbReference type="SUPFAM" id="SSF46955">
    <property type="entry name" value="Putative DNA-binding domain"/>
    <property type="match status" value="1"/>
</dbReference>
<dbReference type="InterPro" id="IPR009061">
    <property type="entry name" value="DNA-bd_dom_put_sf"/>
</dbReference>
<dbReference type="PROSITE" id="PS50937">
    <property type="entry name" value="HTH_MERR_2"/>
    <property type="match status" value="1"/>
</dbReference>
<dbReference type="Pfam" id="PF13411">
    <property type="entry name" value="MerR_1"/>
    <property type="match status" value="1"/>
</dbReference>
<dbReference type="InterPro" id="IPR047057">
    <property type="entry name" value="MerR_fam"/>
</dbReference>
<dbReference type="AlphaFoldDB" id="A0A7I9V176"/>
<dbReference type="PRINTS" id="PR00040">
    <property type="entry name" value="HTHMERR"/>
</dbReference>
<dbReference type="InterPro" id="IPR000551">
    <property type="entry name" value="MerR-type_HTH_dom"/>
</dbReference>
<organism evidence="3 4">
    <name type="scientific">Gordonia crocea</name>
    <dbReference type="NCBI Taxonomy" id="589162"/>
    <lineage>
        <taxon>Bacteria</taxon>
        <taxon>Bacillati</taxon>
        <taxon>Actinomycetota</taxon>
        <taxon>Actinomycetes</taxon>
        <taxon>Mycobacteriales</taxon>
        <taxon>Gordoniaceae</taxon>
        <taxon>Gordonia</taxon>
    </lineage>
</organism>